<feature type="binding site" evidence="18">
    <location>
        <position position="164"/>
    </location>
    <ligand>
        <name>thiamine diphosphate</name>
        <dbReference type="ChEBI" id="CHEBI:58937"/>
    </ligand>
</feature>
<organism evidence="23 24">
    <name type="scientific">Helicobacter equorum</name>
    <dbReference type="NCBI Taxonomy" id="361872"/>
    <lineage>
        <taxon>Bacteria</taxon>
        <taxon>Pseudomonadati</taxon>
        <taxon>Campylobacterota</taxon>
        <taxon>Epsilonproteobacteria</taxon>
        <taxon>Campylobacterales</taxon>
        <taxon>Helicobacteraceae</taxon>
        <taxon>Helicobacter</taxon>
    </lineage>
</organism>
<evidence type="ECO:0000256" key="21">
    <source>
        <dbReference type="RuleBase" id="RU004996"/>
    </source>
</evidence>
<dbReference type="NCBIfam" id="TIGR00232">
    <property type="entry name" value="tktlase_bact"/>
    <property type="match status" value="1"/>
</dbReference>
<dbReference type="InterPro" id="IPR049557">
    <property type="entry name" value="Transketolase_CS"/>
</dbReference>
<evidence type="ECO:0000256" key="9">
    <source>
        <dbReference type="ARBA" id="ARBA00022679"/>
    </source>
</evidence>
<feature type="site" description="Important for catalytic activity" evidence="20">
    <location>
        <position position="267"/>
    </location>
</feature>
<evidence type="ECO:0000256" key="10">
    <source>
        <dbReference type="ARBA" id="ARBA00022723"/>
    </source>
</evidence>
<comment type="cofactor">
    <cofactor evidence="3">
        <name>Co(2+)</name>
        <dbReference type="ChEBI" id="CHEBI:48828"/>
    </cofactor>
</comment>
<comment type="cofactor">
    <cofactor evidence="2">
        <name>Mn(2+)</name>
        <dbReference type="ChEBI" id="CHEBI:29035"/>
    </cofactor>
</comment>
<evidence type="ECO:0000256" key="3">
    <source>
        <dbReference type="ARBA" id="ARBA00001941"/>
    </source>
</evidence>
<feature type="domain" description="Transketolase-like pyrimidine-binding" evidence="22">
    <location>
        <begin position="347"/>
        <end position="513"/>
    </location>
</feature>
<dbReference type="GO" id="GO:0006098">
    <property type="term" value="P:pentose-phosphate shunt"/>
    <property type="evidence" value="ECO:0007669"/>
    <property type="project" value="TreeGrafter"/>
</dbReference>
<dbReference type="CDD" id="cd07033">
    <property type="entry name" value="TPP_PYR_DXS_TK_like"/>
    <property type="match status" value="1"/>
</dbReference>
<comment type="caution">
    <text evidence="23">The sequence shown here is derived from an EMBL/GenBank/DDBJ whole genome shotgun (WGS) entry which is preliminary data.</text>
</comment>
<dbReference type="InterPro" id="IPR005475">
    <property type="entry name" value="Transketolase-like_Pyr-bd"/>
</dbReference>
<dbReference type="InterPro" id="IPR020826">
    <property type="entry name" value="Transketolase_BS"/>
</dbReference>
<dbReference type="Gene3D" id="3.40.50.920">
    <property type="match status" value="1"/>
</dbReference>
<dbReference type="InterPro" id="IPR055152">
    <property type="entry name" value="Transketolase-like_C_2"/>
</dbReference>
<feature type="binding site" evidence="19">
    <location>
        <position position="195"/>
    </location>
    <ligand>
        <name>Mg(2+)</name>
        <dbReference type="ChEBI" id="CHEBI:18420"/>
    </ligand>
</feature>
<comment type="function">
    <text evidence="4 21">Catalyzes the transfer of a two-carbon ketol group from a ketose donor to an aldose acceptor, via a covalent intermediate with the cofactor thiamine pyrophosphate.</text>
</comment>
<reference evidence="23 24" key="1">
    <citation type="submission" date="2018-04" db="EMBL/GenBank/DDBJ databases">
        <title>Novel Campyloabacter and Helicobacter Species and Strains.</title>
        <authorList>
            <person name="Mannion A.J."/>
            <person name="Shen Z."/>
            <person name="Fox J.G."/>
        </authorList>
    </citation>
    <scope>NUCLEOTIDE SEQUENCE [LARGE SCALE GENOMIC DNA]</scope>
    <source>
        <strain evidence="23 24">MIT 12-6600</strain>
    </source>
</reference>
<evidence type="ECO:0000313" key="24">
    <source>
        <dbReference type="Proteomes" id="UP000256514"/>
    </source>
</evidence>
<evidence type="ECO:0000256" key="12">
    <source>
        <dbReference type="ARBA" id="ARBA00022842"/>
    </source>
</evidence>
<dbReference type="RefSeq" id="WP_115571230.1">
    <property type="nucleotide sequence ID" value="NZ_NXLT01000004.1"/>
</dbReference>
<dbReference type="SUPFAM" id="SSF52922">
    <property type="entry name" value="TK C-terminal domain-like"/>
    <property type="match status" value="1"/>
</dbReference>
<dbReference type="InterPro" id="IPR033247">
    <property type="entry name" value="Transketolase_fam"/>
</dbReference>
<feature type="binding site" evidence="18">
    <location>
        <begin position="125"/>
        <end position="127"/>
    </location>
    <ligand>
        <name>thiamine diphosphate</name>
        <dbReference type="ChEBI" id="CHEBI:58937"/>
    </ligand>
</feature>
<keyword evidence="12 19" id="KW-0460">Magnesium</keyword>
<accession>A0A3D8IPT1</accession>
<dbReference type="PANTHER" id="PTHR43522">
    <property type="entry name" value="TRANSKETOLASE"/>
    <property type="match status" value="1"/>
</dbReference>
<feature type="binding site" evidence="18">
    <location>
        <position position="267"/>
    </location>
    <ligand>
        <name>thiamine diphosphate</name>
        <dbReference type="ChEBI" id="CHEBI:58937"/>
    </ligand>
</feature>
<name>A0A3D8IPT1_9HELI</name>
<feature type="binding site" evidence="18">
    <location>
        <position position="426"/>
    </location>
    <ligand>
        <name>thiamine diphosphate</name>
        <dbReference type="ChEBI" id="CHEBI:58937"/>
    </ligand>
</feature>
<dbReference type="Pfam" id="PF22613">
    <property type="entry name" value="Transketolase_C_1"/>
    <property type="match status" value="1"/>
</dbReference>
<evidence type="ECO:0000256" key="11">
    <source>
        <dbReference type="ARBA" id="ARBA00022837"/>
    </source>
</evidence>
<comment type="cofactor">
    <cofactor evidence="18">
        <name>thiamine diphosphate</name>
        <dbReference type="ChEBI" id="CHEBI:58937"/>
    </cofactor>
    <text evidence="18">Binds 1 thiamine pyrophosphate per subunit. During the reaction, the substrate forms a covalent intermediate with the cofactor.</text>
</comment>
<sequence>MALAPLNLTDEDKLQLAKMANTLRFLCADMVQRANSGHPGAPMGLADIATILSLYLKLDPANPSWLNRDRVIFSGGHASALVYSLLHVWGFEISKEDLMQFRQLDSKTPGHPEYKHTPGVEITTGPLGQGIANAVGMAFASKYAQNLLGKELISHNVFCFCGDGDLQEGISYEACSLAGLHNLENLVVIYDSNGISIEGAVQKAFNEDIKGRFIAQGWEVLECDGHNFSSINTALVRAINAKKPSIIIATTTIGKGALSLEGNHKTHGTPLGGDIIAQAKSALGFESSAEFIISDDVALRFLNVKEVGALAHYEWQKLLTPDTQALIDSMLDTSNITYPTYQKGQSIATRVSNGEILNAIATSLKGFLGGSADLAPSNNTELKGEQDFPNGRNMHFGIREHAMGAICNGIANYGLFLPFCATFFVFSDYLTPSIRVASLMKTRVMYVFTHDSIGVGEDGATHQPIEHLSHFRAMPNLLVFRPCDANENIACWQVALQHHTPSVFVLSRQNLEVVCDSPNTEAVAKGGYILQESTLDSQNPKLTLLASGSEVKLALDSQQALEQQGIATRVVSVPCFELLLAQDRAYKQKLFGTSKVMAIEAARGLEWYVFADDVVGMESFGASGKGETLFARFGFSVDNVVQRAKALCL</sequence>
<keyword evidence="11 21" id="KW-0106">Calcium</keyword>
<protein>
    <recommendedName>
        <fullName evidence="8 15">Transketolase</fullName>
        <ecNumber evidence="7 15">2.2.1.1</ecNumber>
    </recommendedName>
</protein>
<evidence type="ECO:0000256" key="20">
    <source>
        <dbReference type="PIRSR" id="PIRSR605478-5"/>
    </source>
</evidence>
<feature type="binding site" evidence="17">
    <location>
        <position position="450"/>
    </location>
    <ligand>
        <name>substrate</name>
    </ligand>
</feature>
<dbReference type="PROSITE" id="PS00802">
    <property type="entry name" value="TRANSKETOLASE_2"/>
    <property type="match status" value="1"/>
</dbReference>
<feature type="active site" description="Proton donor" evidence="16">
    <location>
        <position position="400"/>
    </location>
</feature>
<evidence type="ECO:0000256" key="13">
    <source>
        <dbReference type="ARBA" id="ARBA00023052"/>
    </source>
</evidence>
<evidence type="ECO:0000256" key="17">
    <source>
        <dbReference type="PIRSR" id="PIRSR605478-2"/>
    </source>
</evidence>
<evidence type="ECO:0000256" key="2">
    <source>
        <dbReference type="ARBA" id="ARBA00001936"/>
    </source>
</evidence>
<feature type="binding site" evidence="19">
    <location>
        <position position="193"/>
    </location>
    <ligand>
        <name>Mg(2+)</name>
        <dbReference type="ChEBI" id="CHEBI:18420"/>
    </ligand>
</feature>
<evidence type="ECO:0000256" key="15">
    <source>
        <dbReference type="NCBIfam" id="TIGR00232"/>
    </source>
</evidence>
<feature type="binding site" evidence="18">
    <location>
        <position position="193"/>
    </location>
    <ligand>
        <name>thiamine diphosphate</name>
        <dbReference type="ChEBI" id="CHEBI:58937"/>
    </ligand>
</feature>
<evidence type="ECO:0000256" key="7">
    <source>
        <dbReference type="ARBA" id="ARBA00013152"/>
    </source>
</evidence>
<keyword evidence="13 18" id="KW-0786">Thiamine pyrophosphate</keyword>
<dbReference type="FunFam" id="3.40.50.970:FF:000045">
    <property type="entry name" value="Transketolase"/>
    <property type="match status" value="1"/>
</dbReference>
<dbReference type="Pfam" id="PF00456">
    <property type="entry name" value="Transketolase_N"/>
    <property type="match status" value="1"/>
</dbReference>
<feature type="binding site" evidence="17">
    <location>
        <position position="267"/>
    </location>
    <ligand>
        <name>substrate</name>
    </ligand>
</feature>
<evidence type="ECO:0000256" key="14">
    <source>
        <dbReference type="ARBA" id="ARBA00049473"/>
    </source>
</evidence>
<dbReference type="Gene3D" id="3.40.50.970">
    <property type="match status" value="2"/>
</dbReference>
<keyword evidence="10 19" id="KW-0479">Metal-binding</keyword>
<feature type="binding site" evidence="17">
    <location>
        <position position="508"/>
    </location>
    <ligand>
        <name>substrate</name>
    </ligand>
</feature>
<feature type="binding site" evidence="17">
    <location>
        <position position="458"/>
    </location>
    <ligand>
        <name>substrate</name>
    </ligand>
</feature>
<dbReference type="EC" id="2.2.1.1" evidence="7 15"/>
<evidence type="ECO:0000256" key="16">
    <source>
        <dbReference type="PIRSR" id="PIRSR605478-1"/>
    </source>
</evidence>
<dbReference type="GO" id="GO:0004802">
    <property type="term" value="F:transketolase activity"/>
    <property type="evidence" value="ECO:0007669"/>
    <property type="project" value="UniProtKB-UniRule"/>
</dbReference>
<evidence type="ECO:0000256" key="4">
    <source>
        <dbReference type="ARBA" id="ARBA00002931"/>
    </source>
</evidence>
<feature type="site" description="Important for catalytic activity" evidence="20">
    <location>
        <position position="38"/>
    </location>
</feature>
<evidence type="ECO:0000256" key="8">
    <source>
        <dbReference type="ARBA" id="ARBA00016662"/>
    </source>
</evidence>
<proteinExistence type="inferred from homology"/>
<dbReference type="OrthoDB" id="8732661at2"/>
<evidence type="ECO:0000256" key="19">
    <source>
        <dbReference type="PIRSR" id="PIRSR605478-4"/>
    </source>
</evidence>
<comment type="cofactor">
    <cofactor evidence="1">
        <name>Ca(2+)</name>
        <dbReference type="ChEBI" id="CHEBI:29108"/>
    </cofactor>
</comment>
<comment type="similarity">
    <text evidence="5 21">Belongs to the transketolase family.</text>
</comment>
<evidence type="ECO:0000256" key="1">
    <source>
        <dbReference type="ARBA" id="ARBA00001913"/>
    </source>
</evidence>
<dbReference type="AlphaFoldDB" id="A0A3D8IPT1"/>
<evidence type="ECO:0000313" key="23">
    <source>
        <dbReference type="EMBL" id="RDU66916.1"/>
    </source>
</evidence>
<dbReference type="PROSITE" id="PS00801">
    <property type="entry name" value="TRANSKETOLASE_1"/>
    <property type="match status" value="1"/>
</dbReference>
<dbReference type="GO" id="GO:0005829">
    <property type="term" value="C:cytosol"/>
    <property type="evidence" value="ECO:0007669"/>
    <property type="project" value="TreeGrafter"/>
</dbReference>
<dbReference type="GO" id="GO:0046872">
    <property type="term" value="F:metal ion binding"/>
    <property type="evidence" value="ECO:0007669"/>
    <property type="project" value="UniProtKB-KW"/>
</dbReference>
<evidence type="ECO:0000256" key="6">
    <source>
        <dbReference type="ARBA" id="ARBA00011738"/>
    </source>
</evidence>
<dbReference type="CDD" id="cd02012">
    <property type="entry name" value="TPP_TK"/>
    <property type="match status" value="1"/>
</dbReference>
<keyword evidence="9 21" id="KW-0808">Transferase</keyword>
<dbReference type="Proteomes" id="UP000256514">
    <property type="component" value="Unassembled WGS sequence"/>
</dbReference>
<evidence type="ECO:0000256" key="5">
    <source>
        <dbReference type="ARBA" id="ARBA00007131"/>
    </source>
</evidence>
<comment type="catalytic activity">
    <reaction evidence="14 21">
        <text>D-sedoheptulose 7-phosphate + D-glyceraldehyde 3-phosphate = aldehydo-D-ribose 5-phosphate + D-xylulose 5-phosphate</text>
        <dbReference type="Rhea" id="RHEA:10508"/>
        <dbReference type="ChEBI" id="CHEBI:57483"/>
        <dbReference type="ChEBI" id="CHEBI:57737"/>
        <dbReference type="ChEBI" id="CHEBI:58273"/>
        <dbReference type="ChEBI" id="CHEBI:59776"/>
        <dbReference type="EC" id="2.2.1.1"/>
    </reaction>
</comment>
<dbReference type="PANTHER" id="PTHR43522:SF2">
    <property type="entry name" value="TRANSKETOLASE 1-RELATED"/>
    <property type="match status" value="1"/>
</dbReference>
<dbReference type="FunFam" id="3.40.50.970:FF:000081">
    <property type="entry name" value="Transketolase"/>
    <property type="match status" value="1"/>
</dbReference>
<dbReference type="InterPro" id="IPR029061">
    <property type="entry name" value="THDP-binding"/>
</dbReference>
<feature type="binding site" evidence="18">
    <location>
        <position position="77"/>
    </location>
    <ligand>
        <name>thiamine diphosphate</name>
        <dbReference type="ChEBI" id="CHEBI:58937"/>
    </ligand>
</feature>
<dbReference type="Pfam" id="PF02779">
    <property type="entry name" value="Transket_pyr"/>
    <property type="match status" value="1"/>
</dbReference>
<feature type="binding site" evidence="17">
    <location>
        <position position="350"/>
    </location>
    <ligand>
        <name>substrate</name>
    </ligand>
</feature>
<feature type="binding site" evidence="17">
    <location>
        <position position="377"/>
    </location>
    <ligand>
        <name>substrate</name>
    </ligand>
</feature>
<comment type="subunit">
    <text evidence="6 21">Homodimer.</text>
</comment>
<comment type="cofactor">
    <cofactor evidence="21">
        <name>Mg(2+)</name>
        <dbReference type="ChEBI" id="CHEBI:18420"/>
    </cofactor>
    <cofactor evidence="21">
        <name>Ca(2+)</name>
        <dbReference type="ChEBI" id="CHEBI:29108"/>
    </cofactor>
    <cofactor evidence="21">
        <name>Mn(2+)</name>
        <dbReference type="ChEBI" id="CHEBI:29035"/>
    </cofactor>
    <cofactor evidence="21">
        <name>Co(2+)</name>
        <dbReference type="ChEBI" id="CHEBI:48828"/>
    </cofactor>
    <text evidence="21">Binds 1 Mg(2+) ion per subunit. Can also utilize other divalent metal cations, such as Ca(2+), Mn(2+) and Co(2+).</text>
</comment>
<dbReference type="EMBL" id="NXLT01000004">
    <property type="protein sequence ID" value="RDU66916.1"/>
    <property type="molecule type" value="Genomic_DNA"/>
</dbReference>
<evidence type="ECO:0000256" key="18">
    <source>
        <dbReference type="PIRSR" id="PIRSR605478-3"/>
    </source>
</evidence>
<dbReference type="SUPFAM" id="SSF52518">
    <property type="entry name" value="Thiamin diphosphate-binding fold (THDP-binding)"/>
    <property type="match status" value="2"/>
</dbReference>
<keyword evidence="24" id="KW-1185">Reference proteome</keyword>
<dbReference type="SMART" id="SM00861">
    <property type="entry name" value="Transket_pyr"/>
    <property type="match status" value="1"/>
</dbReference>
<dbReference type="InterPro" id="IPR005478">
    <property type="entry name" value="Transketolase_bac-like"/>
</dbReference>
<evidence type="ECO:0000259" key="22">
    <source>
        <dbReference type="SMART" id="SM00861"/>
    </source>
</evidence>
<dbReference type="InterPro" id="IPR005474">
    <property type="entry name" value="Transketolase_N"/>
</dbReference>
<comment type="cofactor">
    <cofactor evidence="19">
        <name>Mg(2+)</name>
        <dbReference type="ChEBI" id="CHEBI:18420"/>
    </cofactor>
    <text evidence="19">Binds 1 Mg(2+) ion per subunit. Can also utilize other divalent metal cations, such as Ca(2+), Mn(2+) and Co(2+).</text>
</comment>
<dbReference type="InterPro" id="IPR009014">
    <property type="entry name" value="Transketo_C/PFOR_II"/>
</dbReference>
<feature type="binding site" evidence="17">
    <location>
        <position position="462"/>
    </location>
    <ligand>
        <name>substrate</name>
    </ligand>
</feature>
<feature type="binding site" evidence="17">
    <location>
        <position position="38"/>
    </location>
    <ligand>
        <name>substrate</name>
    </ligand>
</feature>
<feature type="binding site" evidence="19">
    <location>
        <position position="163"/>
    </location>
    <ligand>
        <name>Mg(2+)</name>
        <dbReference type="ChEBI" id="CHEBI:18420"/>
    </ligand>
</feature>
<gene>
    <name evidence="23" type="primary">tkt</name>
    <name evidence="23" type="ORF">CQA54_06055</name>
</gene>